<dbReference type="InterPro" id="IPR011032">
    <property type="entry name" value="GroES-like_sf"/>
</dbReference>
<dbReference type="Gene3D" id="3.90.180.10">
    <property type="entry name" value="Medium-chain alcohol dehydrogenases, catalytic domain"/>
    <property type="match status" value="1"/>
</dbReference>
<dbReference type="Proteomes" id="UP001055219">
    <property type="component" value="Unassembled WGS sequence"/>
</dbReference>
<reference evidence="1" key="1">
    <citation type="journal article" date="2021" name="J Fungi (Basel)">
        <title>Genomic and Metabolomic Analyses of the Marine Fungus Emericellopsis cladophorae: Insights into Saltwater Adaptability Mechanisms and Its Biosynthetic Potential.</title>
        <authorList>
            <person name="Goncalves M.F.M."/>
            <person name="Hilario S."/>
            <person name="Van de Peer Y."/>
            <person name="Esteves A.C."/>
            <person name="Alves A."/>
        </authorList>
    </citation>
    <scope>NUCLEOTIDE SEQUENCE</scope>
    <source>
        <strain evidence="1">MUM 19.33</strain>
    </source>
</reference>
<proteinExistence type="predicted"/>
<protein>
    <submittedName>
        <fullName evidence="1">Uncharacterized protein</fullName>
    </submittedName>
</protein>
<name>A0A9P9Y0X3_9HYPO</name>
<dbReference type="Gene3D" id="3.40.50.720">
    <property type="entry name" value="NAD(P)-binding Rossmann-like Domain"/>
    <property type="match status" value="1"/>
</dbReference>
<gene>
    <name evidence="1" type="ORF">J7T54_004103</name>
</gene>
<accession>A0A9P9Y0X3</accession>
<reference evidence="1" key="2">
    <citation type="submission" date="2022-07" db="EMBL/GenBank/DDBJ databases">
        <authorList>
            <person name="Goncalves M.F.M."/>
            <person name="Hilario S."/>
            <person name="Van De Peer Y."/>
            <person name="Esteves A.C."/>
            <person name="Alves A."/>
        </authorList>
    </citation>
    <scope>NUCLEOTIDE SEQUENCE</scope>
    <source>
        <strain evidence="1">MUM 19.33</strain>
    </source>
</reference>
<sequence length="146" mass="15755">MPLRPTDTSPQIGTASGTDCSGIIAALGSHVQSDVWRKDKGMRPVKVGAPVFGNIFGNKPLRPRNGVFAGYVAMPNRLIWHMPEVMTFSTAAMLRAALASVRFPLFNYTKPTILVCFRAAWTAAAALSVFKAGRPIITAEQATHLD</sequence>
<keyword evidence="2" id="KW-1185">Reference proteome</keyword>
<dbReference type="EMBL" id="JAGIXG020000023">
    <property type="protein sequence ID" value="KAI6781330.1"/>
    <property type="molecule type" value="Genomic_DNA"/>
</dbReference>
<evidence type="ECO:0000313" key="1">
    <source>
        <dbReference type="EMBL" id="KAI6781330.1"/>
    </source>
</evidence>
<evidence type="ECO:0000313" key="2">
    <source>
        <dbReference type="Proteomes" id="UP001055219"/>
    </source>
</evidence>
<dbReference type="GeneID" id="75830593"/>
<organism evidence="1 2">
    <name type="scientific">Emericellopsis cladophorae</name>
    <dbReference type="NCBI Taxonomy" id="2686198"/>
    <lineage>
        <taxon>Eukaryota</taxon>
        <taxon>Fungi</taxon>
        <taxon>Dikarya</taxon>
        <taxon>Ascomycota</taxon>
        <taxon>Pezizomycotina</taxon>
        <taxon>Sordariomycetes</taxon>
        <taxon>Hypocreomycetidae</taxon>
        <taxon>Hypocreales</taxon>
        <taxon>Bionectriaceae</taxon>
        <taxon>Emericellopsis</taxon>
    </lineage>
</organism>
<dbReference type="AlphaFoldDB" id="A0A9P9Y0X3"/>
<comment type="caution">
    <text evidence="1">The sequence shown here is derived from an EMBL/GenBank/DDBJ whole genome shotgun (WGS) entry which is preliminary data.</text>
</comment>
<dbReference type="SUPFAM" id="SSF50129">
    <property type="entry name" value="GroES-like"/>
    <property type="match status" value="1"/>
</dbReference>
<dbReference type="RefSeq" id="XP_051362186.1">
    <property type="nucleotide sequence ID" value="XM_051506627.1"/>
</dbReference>
<dbReference type="OrthoDB" id="48317at2759"/>